<dbReference type="InterPro" id="IPR013517">
    <property type="entry name" value="FG-GAP"/>
</dbReference>
<feature type="signal peptide" evidence="3">
    <location>
        <begin position="1"/>
        <end position="45"/>
    </location>
</feature>
<evidence type="ECO:0000313" key="4">
    <source>
        <dbReference type="EMBL" id="NEB88888.1"/>
    </source>
</evidence>
<feature type="chain" id="PRO_5026216864" evidence="3">
    <location>
        <begin position="46"/>
        <end position="564"/>
    </location>
</feature>
<evidence type="ECO:0000256" key="2">
    <source>
        <dbReference type="SAM" id="MobiDB-lite"/>
    </source>
</evidence>
<dbReference type="RefSeq" id="WP_164260400.1">
    <property type="nucleotide sequence ID" value="NZ_JAAGMK010000945.1"/>
</dbReference>
<accession>A0A6G3T2R0</accession>
<comment type="caution">
    <text evidence="4">The sequence shown here is derived from an EMBL/GenBank/DDBJ whole genome shotgun (WGS) entry which is preliminary data.</text>
</comment>
<feature type="region of interest" description="Disordered" evidence="2">
    <location>
        <begin position="42"/>
        <end position="73"/>
    </location>
</feature>
<organism evidence="4">
    <name type="scientific">Streptomyces anulatus</name>
    <name type="common">Streptomyces chrysomallus</name>
    <dbReference type="NCBI Taxonomy" id="1892"/>
    <lineage>
        <taxon>Bacteria</taxon>
        <taxon>Bacillati</taxon>
        <taxon>Actinomycetota</taxon>
        <taxon>Actinomycetes</taxon>
        <taxon>Kitasatosporales</taxon>
        <taxon>Streptomycetaceae</taxon>
        <taxon>Streptomyces</taxon>
    </lineage>
</organism>
<dbReference type="Gene3D" id="2.130.10.130">
    <property type="entry name" value="Integrin alpha, N-terminal"/>
    <property type="match status" value="1"/>
</dbReference>
<dbReference type="PANTHER" id="PTHR44103:SF1">
    <property type="entry name" value="PROPROTEIN CONVERTASE P"/>
    <property type="match status" value="1"/>
</dbReference>
<proteinExistence type="predicted"/>
<dbReference type="AlphaFoldDB" id="A0A6G3T2R0"/>
<dbReference type="Gene3D" id="2.60.40.10">
    <property type="entry name" value="Immunoglobulins"/>
    <property type="match status" value="1"/>
</dbReference>
<evidence type="ECO:0000256" key="3">
    <source>
        <dbReference type="SAM" id="SignalP"/>
    </source>
</evidence>
<dbReference type="Pfam" id="PF13517">
    <property type="entry name" value="FG-GAP_3"/>
    <property type="match status" value="2"/>
</dbReference>
<dbReference type="InterPro" id="IPR028994">
    <property type="entry name" value="Integrin_alpha_N"/>
</dbReference>
<dbReference type="EMBL" id="JAAGMK010000945">
    <property type="protein sequence ID" value="NEB88888.1"/>
    <property type="molecule type" value="Genomic_DNA"/>
</dbReference>
<sequence>MNSRSDSTPYRERRNSRGRLRPGTLLVAVAASLGTVAALAPPAAAAPGLSRTTASADRARPANTPPEIPDLLATSPATACTGGFIGNTRTTLIARVQDSDSPYLTAQFQVFDADGADPVAERSVDAMAGGTATASSIDLPSGDYRWRVRAADSGGAASAWTGFCAFSVDRVRPDRPPTVVSEEFPDADAGWPAETGDARTPGTFTLGANGVEDVVSFVWYSTFDSQQREVAVSPGGTADVTATPLTGGSHMLYAYSVDRAGNRSDTTTYLFHARGITTPDAPGDLNGDGAKDIWSLDDRGELLTYAGRGDGTFAPGTETGLTAPGAGTSYRTDWNDDGYVDLVTLEYNPNTRRKHLWVHPNSGLGRVDGTRGRQLLTVDCPVPDEDYGCVGEPGWTGDDHWGDAEQVIAPGDLNGDGRSDLLVREGGRLWIYHGLYGMRLDVPVAVGGSDWDGFTVLAPGDLDGDGLADLWLRDDATGDLHSVRGRSGTDGAPDPAAWGDPANRVLIGTGFTVAARPVLDTVGDLDGDGVADLHGRTQDGTLTQWPGRVAADGGFGFGEGRTIG</sequence>
<keyword evidence="1 3" id="KW-0732">Signal</keyword>
<gene>
    <name evidence="4" type="ORF">G3I43_32695</name>
</gene>
<protein>
    <submittedName>
        <fullName evidence="4">VCBS repeat-containing protein</fullName>
    </submittedName>
</protein>
<dbReference type="InterPro" id="IPR013783">
    <property type="entry name" value="Ig-like_fold"/>
</dbReference>
<dbReference type="PANTHER" id="PTHR44103">
    <property type="entry name" value="PROPROTEIN CONVERTASE P"/>
    <property type="match status" value="1"/>
</dbReference>
<evidence type="ECO:0000256" key="1">
    <source>
        <dbReference type="ARBA" id="ARBA00022729"/>
    </source>
</evidence>
<dbReference type="GO" id="GO:0005975">
    <property type="term" value="P:carbohydrate metabolic process"/>
    <property type="evidence" value="ECO:0007669"/>
    <property type="project" value="UniProtKB-ARBA"/>
</dbReference>
<dbReference type="SUPFAM" id="SSF69318">
    <property type="entry name" value="Integrin alpha N-terminal domain"/>
    <property type="match status" value="1"/>
</dbReference>
<reference evidence="4" key="1">
    <citation type="submission" date="2020-01" db="EMBL/GenBank/DDBJ databases">
        <title>Insect and environment-associated Actinomycetes.</title>
        <authorList>
            <person name="Currrie C."/>
            <person name="Chevrette M."/>
            <person name="Carlson C."/>
            <person name="Stubbendieck R."/>
            <person name="Wendt-Pienkowski E."/>
        </authorList>
    </citation>
    <scope>NUCLEOTIDE SEQUENCE</scope>
    <source>
        <strain evidence="4">SID505</strain>
    </source>
</reference>
<name>A0A6G3T2R0_STRAQ</name>